<keyword evidence="7" id="KW-1185">Reference proteome</keyword>
<evidence type="ECO:0000256" key="5">
    <source>
        <dbReference type="HAMAP-Rule" id="MF_00765"/>
    </source>
</evidence>
<dbReference type="InterPro" id="IPR006839">
    <property type="entry name" value="DarP"/>
</dbReference>
<dbReference type="Proteomes" id="UP000294480">
    <property type="component" value="Unassembled WGS sequence"/>
</dbReference>
<dbReference type="Gene3D" id="1.10.60.30">
    <property type="entry name" value="PSPTO4464-like domains"/>
    <property type="match status" value="2"/>
</dbReference>
<dbReference type="NCBIfam" id="NF003593">
    <property type="entry name" value="PRK05255.1-1"/>
    <property type="match status" value="1"/>
</dbReference>
<dbReference type="GO" id="GO:1902626">
    <property type="term" value="P:assembly of large subunit precursor of preribosome"/>
    <property type="evidence" value="ECO:0007669"/>
    <property type="project" value="UniProtKB-UniRule"/>
</dbReference>
<proteinExistence type="inferred from homology"/>
<evidence type="ECO:0000256" key="4">
    <source>
        <dbReference type="ARBA" id="ARBA00022884"/>
    </source>
</evidence>
<sequence length="196" mass="22466">MSLNNMTETHYIVDGSRERDGISKTARKAEMLALQKIGEALTDLSKDQLAQVPMSDKLREAIKEYKRLNSHGACRRQMQYIGKVMRDEDVEPIQAKLDQFNGVNAEATAKLHRIERLRLQIIEKNEALTRFFSDYPHADVQHIRALVRNARKEAELQKPPKSFRELFQVIKEVLEGKAMAASADNTELDNEDSDEL</sequence>
<evidence type="ECO:0000313" key="6">
    <source>
        <dbReference type="EMBL" id="TDR32846.1"/>
    </source>
</evidence>
<protein>
    <recommendedName>
        <fullName evidence="5">Dual-action ribosomal maturation protein DarP</fullName>
    </recommendedName>
    <alternativeName>
        <fullName evidence="5">Large ribosomal subunit assembly factor DarP</fullName>
    </alternativeName>
</protein>
<dbReference type="Pfam" id="PF04751">
    <property type="entry name" value="DarP"/>
    <property type="match status" value="1"/>
</dbReference>
<keyword evidence="3 5" id="KW-0699">rRNA-binding</keyword>
<dbReference type="SUPFAM" id="SSF158710">
    <property type="entry name" value="PSPTO4464-like"/>
    <property type="match status" value="1"/>
</dbReference>
<evidence type="ECO:0000313" key="7">
    <source>
        <dbReference type="Proteomes" id="UP000294480"/>
    </source>
</evidence>
<dbReference type="HAMAP" id="MF_00765">
    <property type="entry name" value="DarP"/>
    <property type="match status" value="1"/>
</dbReference>
<evidence type="ECO:0000256" key="3">
    <source>
        <dbReference type="ARBA" id="ARBA00022730"/>
    </source>
</evidence>
<dbReference type="CDD" id="cd16331">
    <property type="entry name" value="YjgA-like"/>
    <property type="match status" value="1"/>
</dbReference>
<organism evidence="6 7">
    <name type="scientific">Hydromonas duriensis</name>
    <dbReference type="NCBI Taxonomy" id="1527608"/>
    <lineage>
        <taxon>Bacteria</taxon>
        <taxon>Pseudomonadati</taxon>
        <taxon>Pseudomonadota</taxon>
        <taxon>Betaproteobacteria</taxon>
        <taxon>Burkholderiales</taxon>
        <taxon>Burkholderiaceae</taxon>
        <taxon>Hydromonas</taxon>
    </lineage>
</organism>
<evidence type="ECO:0000256" key="2">
    <source>
        <dbReference type="ARBA" id="ARBA00022517"/>
    </source>
</evidence>
<comment type="similarity">
    <text evidence="5">Belongs to the DarP family.</text>
</comment>
<keyword evidence="1 5" id="KW-0963">Cytoplasm</keyword>
<dbReference type="PANTHER" id="PTHR38101:SF1">
    <property type="entry name" value="UPF0307 PROTEIN YJGA"/>
    <property type="match status" value="1"/>
</dbReference>
<dbReference type="RefSeq" id="WP_246012021.1">
    <property type="nucleotide sequence ID" value="NZ_SNZE01000002.1"/>
</dbReference>
<reference evidence="6 7" key="1">
    <citation type="submission" date="2019-03" db="EMBL/GenBank/DDBJ databases">
        <title>Genomic Encyclopedia of Type Strains, Phase IV (KMG-IV): sequencing the most valuable type-strain genomes for metagenomic binning, comparative biology and taxonomic classification.</title>
        <authorList>
            <person name="Goeker M."/>
        </authorList>
    </citation>
    <scope>NUCLEOTIDE SEQUENCE [LARGE SCALE GENOMIC DNA]</scope>
    <source>
        <strain evidence="6 7">DSM 102852</strain>
    </source>
</reference>
<keyword evidence="2 5" id="KW-0690">Ribosome biogenesis</keyword>
<keyword evidence="4 5" id="KW-0694">RNA-binding</keyword>
<dbReference type="InterPro" id="IPR023153">
    <property type="entry name" value="DarP_sf"/>
</dbReference>
<dbReference type="GO" id="GO:0005829">
    <property type="term" value="C:cytosol"/>
    <property type="evidence" value="ECO:0007669"/>
    <property type="project" value="TreeGrafter"/>
</dbReference>
<evidence type="ECO:0000256" key="1">
    <source>
        <dbReference type="ARBA" id="ARBA00022490"/>
    </source>
</evidence>
<dbReference type="PIRSF" id="PIRSF016183">
    <property type="entry name" value="UCP016183"/>
    <property type="match status" value="1"/>
</dbReference>
<gene>
    <name evidence="5" type="primary">darP</name>
    <name evidence="6" type="ORF">DFR44_102145</name>
</gene>
<comment type="subcellular location">
    <subcellularLocation>
        <location evidence="5">Cytoplasm</location>
    </subcellularLocation>
    <text evidence="5">Associates with late stage pre-50S ribosomal subunits.</text>
</comment>
<name>A0A4R6YBB4_9BURK</name>
<dbReference type="GO" id="GO:0043022">
    <property type="term" value="F:ribosome binding"/>
    <property type="evidence" value="ECO:0007669"/>
    <property type="project" value="UniProtKB-UniRule"/>
</dbReference>
<dbReference type="EMBL" id="SNZE01000002">
    <property type="protein sequence ID" value="TDR32846.1"/>
    <property type="molecule type" value="Genomic_DNA"/>
</dbReference>
<dbReference type="AlphaFoldDB" id="A0A4R6YBB4"/>
<comment type="function">
    <text evidence="5">Member of a network of 50S ribosomal subunit biogenesis factors which assembles along the 30S-50S interface, preventing incorrect 23S rRNA structures from forming. Promotes peptidyl transferase center (PTC) maturation.</text>
</comment>
<accession>A0A4R6YBB4</accession>
<dbReference type="PANTHER" id="PTHR38101">
    <property type="entry name" value="UPF0307 PROTEIN YJGA"/>
    <property type="match status" value="1"/>
</dbReference>
<dbReference type="GO" id="GO:0019843">
    <property type="term" value="F:rRNA binding"/>
    <property type="evidence" value="ECO:0007669"/>
    <property type="project" value="UniProtKB-UniRule"/>
</dbReference>
<comment type="caution">
    <text evidence="6">The sequence shown here is derived from an EMBL/GenBank/DDBJ whole genome shotgun (WGS) entry which is preliminary data.</text>
</comment>